<comment type="catalytic activity">
    <reaction evidence="5 6">
        <text>O-phospho-L-threonyl-[protein] + H2O = L-threonyl-[protein] + phosphate</text>
        <dbReference type="Rhea" id="RHEA:47004"/>
        <dbReference type="Rhea" id="RHEA-COMP:11060"/>
        <dbReference type="Rhea" id="RHEA-COMP:11605"/>
        <dbReference type="ChEBI" id="CHEBI:15377"/>
        <dbReference type="ChEBI" id="CHEBI:30013"/>
        <dbReference type="ChEBI" id="CHEBI:43474"/>
        <dbReference type="ChEBI" id="CHEBI:61977"/>
        <dbReference type="EC" id="3.1.3.16"/>
    </reaction>
</comment>
<dbReference type="InterPro" id="IPR036412">
    <property type="entry name" value="HAD-like_sf"/>
</dbReference>
<feature type="compositionally biased region" description="Acidic residues" evidence="7">
    <location>
        <begin position="1"/>
        <end position="12"/>
    </location>
</feature>
<keyword evidence="11" id="KW-1185">Reference proteome</keyword>
<dbReference type="Proteomes" id="UP000006038">
    <property type="component" value="Unassembled WGS sequence"/>
</dbReference>
<dbReference type="Gene3D" id="3.40.50.10190">
    <property type="entry name" value="BRCT domain"/>
    <property type="match status" value="1"/>
</dbReference>
<dbReference type="InterPro" id="IPR036420">
    <property type="entry name" value="BRCT_dom_sf"/>
</dbReference>
<evidence type="ECO:0000256" key="4">
    <source>
        <dbReference type="ARBA" id="ARBA00047761"/>
    </source>
</evidence>
<dbReference type="PROSITE" id="PS50969">
    <property type="entry name" value="FCP1"/>
    <property type="match status" value="1"/>
</dbReference>
<dbReference type="SUPFAM" id="SSF56784">
    <property type="entry name" value="HAD-like"/>
    <property type="match status" value="1"/>
</dbReference>
<feature type="compositionally biased region" description="Acidic residues" evidence="7">
    <location>
        <begin position="30"/>
        <end position="57"/>
    </location>
</feature>
<keyword evidence="3 6" id="KW-0539">Nucleus</keyword>
<feature type="domain" description="FCP1 homology" evidence="9">
    <location>
        <begin position="85"/>
        <end position="265"/>
    </location>
</feature>
<evidence type="ECO:0000256" key="6">
    <source>
        <dbReference type="RuleBase" id="RU366066"/>
    </source>
</evidence>
<accession>J3LHZ9</accession>
<dbReference type="InterPro" id="IPR001357">
    <property type="entry name" value="BRCT_dom"/>
</dbReference>
<dbReference type="PANTHER" id="PTHR23081">
    <property type="entry name" value="RNA POLYMERASE II CTD PHOSPHATASE"/>
    <property type="match status" value="1"/>
</dbReference>
<evidence type="ECO:0000259" key="8">
    <source>
        <dbReference type="PROSITE" id="PS50172"/>
    </source>
</evidence>
<feature type="region of interest" description="Disordered" evidence="7">
    <location>
        <begin position="1"/>
        <end position="69"/>
    </location>
</feature>
<organism evidence="10">
    <name type="scientific">Oryza brachyantha</name>
    <name type="common">malo sina</name>
    <dbReference type="NCBI Taxonomy" id="4533"/>
    <lineage>
        <taxon>Eukaryota</taxon>
        <taxon>Viridiplantae</taxon>
        <taxon>Streptophyta</taxon>
        <taxon>Embryophyta</taxon>
        <taxon>Tracheophyta</taxon>
        <taxon>Spermatophyta</taxon>
        <taxon>Magnoliopsida</taxon>
        <taxon>Liliopsida</taxon>
        <taxon>Poales</taxon>
        <taxon>Poaceae</taxon>
        <taxon>BOP clade</taxon>
        <taxon>Oryzoideae</taxon>
        <taxon>Oryzeae</taxon>
        <taxon>Oryzinae</taxon>
        <taxon>Oryza</taxon>
    </lineage>
</organism>
<gene>
    <name evidence="10" type="primary">LOC102708133</name>
</gene>
<dbReference type="CDD" id="cd17729">
    <property type="entry name" value="BRCT_CTDP1"/>
    <property type="match status" value="1"/>
</dbReference>
<dbReference type="InterPro" id="IPR011947">
    <property type="entry name" value="FCP1_euk"/>
</dbReference>
<dbReference type="InterPro" id="IPR039189">
    <property type="entry name" value="Fcp1"/>
</dbReference>
<dbReference type="SMART" id="SM00577">
    <property type="entry name" value="CPDc"/>
    <property type="match status" value="1"/>
</dbReference>
<keyword evidence="2 6" id="KW-0378">Hydrolase</keyword>
<proteinExistence type="predicted"/>
<dbReference type="EnsemblPlants" id="OB02G42660.1">
    <property type="protein sequence ID" value="OB02G42660.1"/>
    <property type="gene ID" value="OB02G42660"/>
</dbReference>
<dbReference type="Pfam" id="PF00533">
    <property type="entry name" value="BRCT"/>
    <property type="match status" value="1"/>
</dbReference>
<dbReference type="eggNOG" id="KOG0323">
    <property type="taxonomic scope" value="Eukaryota"/>
</dbReference>
<name>J3LHZ9_ORYBR</name>
<evidence type="ECO:0000256" key="1">
    <source>
        <dbReference type="ARBA" id="ARBA00004123"/>
    </source>
</evidence>
<reference evidence="10" key="1">
    <citation type="submission" date="2013-04" db="UniProtKB">
        <authorList>
            <consortium name="EnsemblPlants"/>
        </authorList>
    </citation>
    <scope>IDENTIFICATION</scope>
</reference>
<dbReference type="OMA" id="LMDRYLY"/>
<evidence type="ECO:0000313" key="10">
    <source>
        <dbReference type="EnsemblPlants" id="OB02G42660.1"/>
    </source>
</evidence>
<sequence length="407" mass="45163">MEPGRDEEDEDASAGGAPKGRFLAQRGVKEDDDDAEEDYSGGGSGEDDDDEDEDDDASGVSLGTIGSDAIMLPPGMKNAHVANLLRARKLILVLDLDNTLINSVGFRRFSPTEKANGFTKEIRDDPSRGLFRLEPYRVSTLTKLRPFVHEFLREASGMFEMHVYTLGGRSYARAVVKLLDPDGVYFGERIISFDDSSQPYRKSLDAVVGPSSASATEHAAVVILDDKARVWDGYNDNLIEMEPYLYFASDCRRYGSKAAQSLAERRLDESESDGALAVTLRVLRQVHYCFFSGSVCCGSFSDVRELIRQMRREVLRGCTVVFTGVIPPEVVQPSCHDMWRKAEQLGATCSDDVGPEVTHVVAANPSTSEARWAQEHGKSLVNPRWISAARFRWSKPKEEDFPVKEES</sequence>
<evidence type="ECO:0000259" key="9">
    <source>
        <dbReference type="PROSITE" id="PS50969"/>
    </source>
</evidence>
<dbReference type="PROSITE" id="PS50172">
    <property type="entry name" value="BRCT"/>
    <property type="match status" value="1"/>
</dbReference>
<dbReference type="STRING" id="4533.J3LHZ9"/>
<evidence type="ECO:0000313" key="11">
    <source>
        <dbReference type="Proteomes" id="UP000006038"/>
    </source>
</evidence>
<dbReference type="GO" id="GO:0008420">
    <property type="term" value="F:RNA polymerase II CTD heptapeptide repeat phosphatase activity"/>
    <property type="evidence" value="ECO:0007669"/>
    <property type="project" value="UniProtKB-UniRule"/>
</dbReference>
<dbReference type="NCBIfam" id="TIGR02250">
    <property type="entry name" value="FCP1_euk"/>
    <property type="match status" value="1"/>
</dbReference>
<dbReference type="Pfam" id="PF03031">
    <property type="entry name" value="NIF"/>
    <property type="match status" value="1"/>
</dbReference>
<dbReference type="InterPro" id="IPR004274">
    <property type="entry name" value="FCP1_dom"/>
</dbReference>
<dbReference type="AlphaFoldDB" id="J3LHZ9"/>
<dbReference type="SMART" id="SM00292">
    <property type="entry name" value="BRCT"/>
    <property type="match status" value="1"/>
</dbReference>
<comment type="catalytic activity">
    <reaction evidence="4 6">
        <text>O-phospho-L-seryl-[protein] + H2O = L-seryl-[protein] + phosphate</text>
        <dbReference type="Rhea" id="RHEA:20629"/>
        <dbReference type="Rhea" id="RHEA-COMP:9863"/>
        <dbReference type="Rhea" id="RHEA-COMP:11604"/>
        <dbReference type="ChEBI" id="CHEBI:15377"/>
        <dbReference type="ChEBI" id="CHEBI:29999"/>
        <dbReference type="ChEBI" id="CHEBI:43474"/>
        <dbReference type="ChEBI" id="CHEBI:83421"/>
        <dbReference type="EC" id="3.1.3.16"/>
    </reaction>
</comment>
<evidence type="ECO:0000256" key="3">
    <source>
        <dbReference type="ARBA" id="ARBA00023242"/>
    </source>
</evidence>
<dbReference type="Gene3D" id="3.40.50.1000">
    <property type="entry name" value="HAD superfamily/HAD-like"/>
    <property type="match status" value="1"/>
</dbReference>
<dbReference type="GO" id="GO:0005634">
    <property type="term" value="C:nucleus"/>
    <property type="evidence" value="ECO:0007669"/>
    <property type="project" value="UniProtKB-SubCell"/>
</dbReference>
<dbReference type="CDD" id="cd07521">
    <property type="entry name" value="HAD_FCP1-like"/>
    <property type="match status" value="1"/>
</dbReference>
<comment type="function">
    <text evidence="6">This promotes the activity of RNA polymerase II.</text>
</comment>
<evidence type="ECO:0000256" key="5">
    <source>
        <dbReference type="ARBA" id="ARBA00048336"/>
    </source>
</evidence>
<feature type="domain" description="BRCT" evidence="8">
    <location>
        <begin position="310"/>
        <end position="403"/>
    </location>
</feature>
<dbReference type="HOGENOM" id="CLU_023960_2_1_1"/>
<dbReference type="SUPFAM" id="SSF52113">
    <property type="entry name" value="BRCT domain"/>
    <property type="match status" value="1"/>
</dbReference>
<dbReference type="Gramene" id="OB02G42660.1">
    <property type="protein sequence ID" value="OB02G42660.1"/>
    <property type="gene ID" value="OB02G42660"/>
</dbReference>
<dbReference type="PANTHER" id="PTHR23081:SF23">
    <property type="entry name" value="RNA POLYMERASE II C-TERMINAL DOMAIN PHOSPHATASE-LIKE"/>
    <property type="match status" value="1"/>
</dbReference>
<evidence type="ECO:0000256" key="7">
    <source>
        <dbReference type="SAM" id="MobiDB-lite"/>
    </source>
</evidence>
<dbReference type="EC" id="3.1.3.16" evidence="6"/>
<protein>
    <recommendedName>
        <fullName evidence="6">RNA polymerase II C-terminal domain phosphatase-like</fullName>
        <ecNumber evidence="6">3.1.3.16</ecNumber>
    </recommendedName>
</protein>
<comment type="subcellular location">
    <subcellularLocation>
        <location evidence="1 6">Nucleus</location>
    </subcellularLocation>
</comment>
<dbReference type="InterPro" id="IPR023214">
    <property type="entry name" value="HAD_sf"/>
</dbReference>
<evidence type="ECO:0000256" key="2">
    <source>
        <dbReference type="ARBA" id="ARBA00022801"/>
    </source>
</evidence>